<evidence type="ECO:0000313" key="2">
    <source>
        <dbReference type="EMBL" id="KAH7304308.1"/>
    </source>
</evidence>
<accession>A0A8K0SEK5</accession>
<proteinExistence type="predicted"/>
<dbReference type="AlphaFoldDB" id="A0A8K0SEK5"/>
<evidence type="ECO:0000313" key="3">
    <source>
        <dbReference type="Proteomes" id="UP000813444"/>
    </source>
</evidence>
<dbReference type="EMBL" id="JAGPNK010000024">
    <property type="protein sequence ID" value="KAH7304308.1"/>
    <property type="molecule type" value="Genomic_DNA"/>
</dbReference>
<dbReference type="PANTHER" id="PTHR41677:SF1">
    <property type="entry name" value="FE2OG DIOXYGENASE DOMAIN-CONTAINING PROTEIN"/>
    <property type="match status" value="1"/>
</dbReference>
<dbReference type="OrthoDB" id="10256055at2759"/>
<evidence type="ECO:0000256" key="1">
    <source>
        <dbReference type="SAM" id="MobiDB-lite"/>
    </source>
</evidence>
<feature type="region of interest" description="Disordered" evidence="1">
    <location>
        <begin position="148"/>
        <end position="168"/>
    </location>
</feature>
<dbReference type="Proteomes" id="UP000813444">
    <property type="component" value="Unassembled WGS sequence"/>
</dbReference>
<name>A0A8K0SEK5_9HYPO</name>
<gene>
    <name evidence="2" type="ORF">B0I35DRAFT_465295</name>
</gene>
<keyword evidence="3" id="KW-1185">Reference proteome</keyword>
<dbReference type="PANTHER" id="PTHR41677">
    <property type="entry name" value="YALI0B19030P"/>
    <property type="match status" value="1"/>
</dbReference>
<comment type="caution">
    <text evidence="2">The sequence shown here is derived from an EMBL/GenBank/DDBJ whole genome shotgun (WGS) entry which is preliminary data.</text>
</comment>
<reference evidence="2" key="1">
    <citation type="journal article" date="2021" name="Nat. Commun.">
        <title>Genetic determinants of endophytism in the Arabidopsis root mycobiome.</title>
        <authorList>
            <person name="Mesny F."/>
            <person name="Miyauchi S."/>
            <person name="Thiergart T."/>
            <person name="Pickel B."/>
            <person name="Atanasova L."/>
            <person name="Karlsson M."/>
            <person name="Huettel B."/>
            <person name="Barry K.W."/>
            <person name="Haridas S."/>
            <person name="Chen C."/>
            <person name="Bauer D."/>
            <person name="Andreopoulos W."/>
            <person name="Pangilinan J."/>
            <person name="LaButti K."/>
            <person name="Riley R."/>
            <person name="Lipzen A."/>
            <person name="Clum A."/>
            <person name="Drula E."/>
            <person name="Henrissat B."/>
            <person name="Kohler A."/>
            <person name="Grigoriev I.V."/>
            <person name="Martin F.M."/>
            <person name="Hacquard S."/>
        </authorList>
    </citation>
    <scope>NUCLEOTIDE SEQUENCE</scope>
    <source>
        <strain evidence="2">MPI-CAGE-CH-0235</strain>
    </source>
</reference>
<protein>
    <submittedName>
        <fullName evidence="2">Uncharacterized protein</fullName>
    </submittedName>
</protein>
<organism evidence="2 3">
    <name type="scientific">Stachybotrys elegans</name>
    <dbReference type="NCBI Taxonomy" id="80388"/>
    <lineage>
        <taxon>Eukaryota</taxon>
        <taxon>Fungi</taxon>
        <taxon>Dikarya</taxon>
        <taxon>Ascomycota</taxon>
        <taxon>Pezizomycotina</taxon>
        <taxon>Sordariomycetes</taxon>
        <taxon>Hypocreomycetidae</taxon>
        <taxon>Hypocreales</taxon>
        <taxon>Stachybotryaceae</taxon>
        <taxon>Stachybotrys</taxon>
    </lineage>
</organism>
<sequence>MATAKPVSLHGIGDTSYIPTAFKAGKHLRYERPSSTISLSDLDLNFPHASSQTAITSPFPLLTQEGVRELRADIFRPELVGKFGSWKYPGVYRIRGYGPAAPFAYAMWRSTEMIKACSDAAGVDLDIIMDYEIGQLNVQLPKGTNLDDPITENLPPPVPPSAEDEDTVEQEKGADLKDLVSAWHHDSYPWPGMGYAVMMQGSLVSHAALRTLGSGERVTFVVSMRPRDPTAYDNSSLRTVKPISNNDELFRQWTEYRLDVLAKRASAARKELQVEGRSAKEIHRLTKEWVDEQIQYLQTTVDEMDLESYIAPSY</sequence>